<dbReference type="EMBL" id="CP003235">
    <property type="protein sequence ID" value="AFC32858.1"/>
    <property type="molecule type" value="Genomic_DNA"/>
</dbReference>
<dbReference type="Proteomes" id="UP000007523">
    <property type="component" value="Chromosome"/>
</dbReference>
<sequence>MSTDNVLSGGAGADVYDIGPDFRRSVIREEGLAGETDTVHLYDEYRASDATVSRSGSDLVVNLGEWNGSQQALTVERFFESAAQRIERFEFGDGSVWTDTQVEQLVQAAAAASGTAGGNTDPAGASAAGLRELLLAAGATE</sequence>
<dbReference type="InterPro" id="IPR010566">
    <property type="entry name" value="Haemolys_ca-bd"/>
</dbReference>
<proteinExistence type="predicted"/>
<feature type="domain" description="Haemolysin-type calcium binding-related" evidence="1">
    <location>
        <begin position="67"/>
        <end position="101"/>
    </location>
</feature>
<dbReference type="RefSeq" id="WP_014372044.1">
    <property type="nucleotide sequence ID" value="NC_016935.1"/>
</dbReference>
<dbReference type="STRING" id="1116391.PM3016_6219"/>
<evidence type="ECO:0000313" key="3">
    <source>
        <dbReference type="Proteomes" id="UP000007523"/>
    </source>
</evidence>
<dbReference type="InterPro" id="IPR011049">
    <property type="entry name" value="Serralysin-like_metalloprot_C"/>
</dbReference>
<name>H6NRX2_9BACL</name>
<reference evidence="2 3" key="1">
    <citation type="journal article" date="2012" name="J. Bacteriol.">
        <title>Complete Genome Sequence of Paenibacillus mucilaginosus 3016, a Bacterium Functional as Microbial Fertilizer.</title>
        <authorList>
            <person name="Ma M."/>
            <person name="Wang Z."/>
            <person name="Li L."/>
            <person name="Jiang X."/>
            <person name="Guan D."/>
            <person name="Cao F."/>
            <person name="Chen H."/>
            <person name="Wang X."/>
            <person name="Shen D."/>
            <person name="Du B."/>
            <person name="Li J."/>
        </authorList>
    </citation>
    <scope>NUCLEOTIDE SEQUENCE [LARGE SCALE GENOMIC DNA]</scope>
    <source>
        <strain evidence="2 3">3016</strain>
    </source>
</reference>
<dbReference type="Pfam" id="PF06594">
    <property type="entry name" value="HCBP_related"/>
    <property type="match status" value="1"/>
</dbReference>
<organism evidence="2 3">
    <name type="scientific">Paenibacillus mucilaginosus 3016</name>
    <dbReference type="NCBI Taxonomy" id="1116391"/>
    <lineage>
        <taxon>Bacteria</taxon>
        <taxon>Bacillati</taxon>
        <taxon>Bacillota</taxon>
        <taxon>Bacilli</taxon>
        <taxon>Bacillales</taxon>
        <taxon>Paenibacillaceae</taxon>
        <taxon>Paenibacillus</taxon>
    </lineage>
</organism>
<dbReference type="AlphaFoldDB" id="H6NRX2"/>
<protein>
    <submittedName>
        <fullName evidence="2">Putative calcium binding hemolysin protein</fullName>
    </submittedName>
</protein>
<dbReference type="KEGG" id="pmq:PM3016_6219"/>
<evidence type="ECO:0000259" key="1">
    <source>
        <dbReference type="Pfam" id="PF06594"/>
    </source>
</evidence>
<dbReference type="HOGENOM" id="CLU_1823453_0_0_9"/>
<dbReference type="SUPFAM" id="SSF51120">
    <property type="entry name" value="beta-Roll"/>
    <property type="match status" value="1"/>
</dbReference>
<accession>H6NRX2</accession>
<gene>
    <name evidence="2" type="ORF">PM3016_6219</name>
</gene>
<evidence type="ECO:0000313" key="2">
    <source>
        <dbReference type="EMBL" id="AFC32858.1"/>
    </source>
</evidence>
<keyword evidence="3" id="KW-1185">Reference proteome</keyword>